<name>A0ABM7Y6D0_9PROT</name>
<dbReference type="EMBL" id="AP025637">
    <property type="protein sequence ID" value="BDG73488.1"/>
    <property type="molecule type" value="Genomic_DNA"/>
</dbReference>
<reference evidence="1 2" key="1">
    <citation type="journal article" date="2016" name="Microbes Environ.">
        <title>Phylogenetically diverse aerobic anoxygenic phototrophic bacteria isolated from epilithic biofilms in Tama river, Japan.</title>
        <authorList>
            <person name="Hirose S."/>
            <person name="Matsuura K."/>
            <person name="Haruta S."/>
        </authorList>
    </citation>
    <scope>NUCLEOTIDE SEQUENCE [LARGE SCALE GENOMIC DNA]</scope>
    <source>
        <strain evidence="1 2">S08</strain>
    </source>
</reference>
<keyword evidence="2" id="KW-1185">Reference proteome</keyword>
<proteinExistence type="predicted"/>
<dbReference type="Proteomes" id="UP000831327">
    <property type="component" value="Chromosome"/>
</dbReference>
<evidence type="ECO:0000313" key="2">
    <source>
        <dbReference type="Proteomes" id="UP000831327"/>
    </source>
</evidence>
<gene>
    <name evidence="1" type="ORF">Rmf_34170</name>
</gene>
<sequence length="126" mass="14802">MIARAEARNTLGVKYSDHFNIVTVQDSVCQEPRDAFGIAMEHRPTARCDVYQMDELLFEHGARQHQEYRRQDTEQYERCLQGRMLNTDRHCHASRCEQRDEHTGRRSQQADQPQFIFSDPVCCGNQ</sequence>
<protein>
    <submittedName>
        <fullName evidence="1">Uncharacterized protein</fullName>
    </submittedName>
</protein>
<accession>A0ABM7Y6D0</accession>
<organism evidence="1 2">
    <name type="scientific">Roseomonas fluvialis</name>
    <dbReference type="NCBI Taxonomy" id="1750527"/>
    <lineage>
        <taxon>Bacteria</taxon>
        <taxon>Pseudomonadati</taxon>
        <taxon>Pseudomonadota</taxon>
        <taxon>Alphaproteobacteria</taxon>
        <taxon>Acetobacterales</taxon>
        <taxon>Roseomonadaceae</taxon>
        <taxon>Roseomonas</taxon>
    </lineage>
</organism>
<evidence type="ECO:0000313" key="1">
    <source>
        <dbReference type="EMBL" id="BDG73488.1"/>
    </source>
</evidence>